<gene>
    <name evidence="2" type="ORF">TARUN_6201</name>
</gene>
<evidence type="ECO:0000313" key="3">
    <source>
        <dbReference type="Proteomes" id="UP000266272"/>
    </source>
</evidence>
<keyword evidence="1" id="KW-1133">Transmembrane helix</keyword>
<organism evidence="2 3">
    <name type="scientific">Trichoderma arundinaceum</name>
    <dbReference type="NCBI Taxonomy" id="490622"/>
    <lineage>
        <taxon>Eukaryota</taxon>
        <taxon>Fungi</taxon>
        <taxon>Dikarya</taxon>
        <taxon>Ascomycota</taxon>
        <taxon>Pezizomycotina</taxon>
        <taxon>Sordariomycetes</taxon>
        <taxon>Hypocreomycetidae</taxon>
        <taxon>Hypocreales</taxon>
        <taxon>Hypocreaceae</taxon>
        <taxon>Trichoderma</taxon>
    </lineage>
</organism>
<comment type="caution">
    <text evidence="2">The sequence shown here is derived from an EMBL/GenBank/DDBJ whole genome shotgun (WGS) entry which is preliminary data.</text>
</comment>
<dbReference type="Proteomes" id="UP000266272">
    <property type="component" value="Unassembled WGS sequence"/>
</dbReference>
<dbReference type="OrthoDB" id="4892500at2759"/>
<protein>
    <submittedName>
        <fullName evidence="2">Uncharacterized protein</fullName>
    </submittedName>
</protein>
<accession>A0A395NJ23</accession>
<keyword evidence="1" id="KW-0472">Membrane</keyword>
<sequence length="244" mass="26813">MADDHKSSPIHLILAIAIAILIFLNVLLGIAYLLIPKDCLRGHPSASPTEDSLHPRHHYGARYPPRGYEMRSFYVAGPEGRQVAIINGFVQVDDDFDAWAYWATDSEETLRGIPLNTSQQYGIHNGQRVAVSDEYAYQQRQRHAQESSTVEFASDSIVTRVPGQRGVVVGLSAAGYEFEQPMEFASQRAVARAPPVHGVEAPPAVHSPTVRTWGRDSDATIRAVVESPRREVAGLKEKSCGGRA</sequence>
<keyword evidence="1" id="KW-0812">Transmembrane</keyword>
<proteinExistence type="predicted"/>
<reference evidence="2 3" key="1">
    <citation type="journal article" date="2018" name="PLoS Pathog.">
        <title>Evolution of structural diversity of trichothecenes, a family of toxins produced by plant pathogenic and entomopathogenic fungi.</title>
        <authorList>
            <person name="Proctor R.H."/>
            <person name="McCormick S.P."/>
            <person name="Kim H.S."/>
            <person name="Cardoza R.E."/>
            <person name="Stanley A.M."/>
            <person name="Lindo L."/>
            <person name="Kelly A."/>
            <person name="Brown D.W."/>
            <person name="Lee T."/>
            <person name="Vaughan M.M."/>
            <person name="Alexander N.J."/>
            <person name="Busman M."/>
            <person name="Gutierrez S."/>
        </authorList>
    </citation>
    <scope>NUCLEOTIDE SEQUENCE [LARGE SCALE GENOMIC DNA]</scope>
    <source>
        <strain evidence="2 3">IBT 40837</strain>
    </source>
</reference>
<dbReference type="EMBL" id="PXOA01000389">
    <property type="protein sequence ID" value="RFU76040.1"/>
    <property type="molecule type" value="Genomic_DNA"/>
</dbReference>
<dbReference type="AlphaFoldDB" id="A0A395NJ23"/>
<evidence type="ECO:0000256" key="1">
    <source>
        <dbReference type="SAM" id="Phobius"/>
    </source>
</evidence>
<name>A0A395NJ23_TRIAR</name>
<feature type="transmembrane region" description="Helical" evidence="1">
    <location>
        <begin position="12"/>
        <end position="35"/>
    </location>
</feature>
<keyword evidence="3" id="KW-1185">Reference proteome</keyword>
<evidence type="ECO:0000313" key="2">
    <source>
        <dbReference type="EMBL" id="RFU76040.1"/>
    </source>
</evidence>